<dbReference type="Proteomes" id="UP000717696">
    <property type="component" value="Unassembled WGS sequence"/>
</dbReference>
<evidence type="ECO:0000313" key="1">
    <source>
        <dbReference type="EMBL" id="KAH7159790.1"/>
    </source>
</evidence>
<keyword evidence="2" id="KW-1185">Reference proteome</keyword>
<comment type="caution">
    <text evidence="1">The sequence shown here is derived from an EMBL/GenBank/DDBJ whole genome shotgun (WGS) entry which is preliminary data.</text>
</comment>
<dbReference type="OrthoDB" id="3140657at2759"/>
<organism evidence="1 2">
    <name type="scientific">Dactylonectria estremocensis</name>
    <dbReference type="NCBI Taxonomy" id="1079267"/>
    <lineage>
        <taxon>Eukaryota</taxon>
        <taxon>Fungi</taxon>
        <taxon>Dikarya</taxon>
        <taxon>Ascomycota</taxon>
        <taxon>Pezizomycotina</taxon>
        <taxon>Sordariomycetes</taxon>
        <taxon>Hypocreomycetidae</taxon>
        <taxon>Hypocreales</taxon>
        <taxon>Nectriaceae</taxon>
        <taxon>Dactylonectria</taxon>
    </lineage>
</organism>
<protein>
    <recommendedName>
        <fullName evidence="3">F-box domain-containing protein</fullName>
    </recommendedName>
</protein>
<evidence type="ECO:0008006" key="3">
    <source>
        <dbReference type="Google" id="ProtNLM"/>
    </source>
</evidence>
<accession>A0A9P9JI36</accession>
<sequence>MPASSLASTPPEMVDNICSYLDKSSLSQTRLVNHYISLFATSWLFREVKFDTRGTNKDLLAFTEIAQSAKLSRLVRKVDCTAFVTWNLSFFPYLDDRFRESVRQLDTEDASFIAGAVCVLPFITCFGNLSNLRVSFAFDPIHDAWPTLYTRSYFSDMDIESGIIQIILQCLAGTWSFQRQNAMSEILRQETGDSYPCRRILGPTSESTTLKSLELRDMNAELDSRVANSAEFKTIMGRGGVVDFGLCAKNVAIIGTQGPLGADPRDEMDKFERLPKVWFIPDVAENLRALSLAFGYNWGWHPKVDLETISPTFPNLRELRLSDFIFSHERQAEWVASLGKNTRSGGLERLVLHKCRALYVAIHCAPLDFNENGVGYPNKENINSWWNPDWEEICSYFPIRWYTVFEGWQNSMPALISFQLDNFTDEDDTIDRYEEDLSGWDIYDGDDDFLDQWDAENADAYGPAPRKRLTEPKQDEGILNYTRFAQRGGQRYHAVPKNHVGLPYDEAAFSEHVAQLIQNSQEPVGPCVARDEEAAAQFLSLVKSRKQSAMARLI</sequence>
<dbReference type="PANTHER" id="PTHR42057">
    <property type="entry name" value="F-BOX DOMAIN PROTEIN (AFU_ORTHOLOGUE AFUA_4G00200)"/>
    <property type="match status" value="1"/>
</dbReference>
<proteinExistence type="predicted"/>
<evidence type="ECO:0000313" key="2">
    <source>
        <dbReference type="Proteomes" id="UP000717696"/>
    </source>
</evidence>
<gene>
    <name evidence="1" type="ORF">B0J13DRAFT_643236</name>
</gene>
<dbReference type="EMBL" id="JAGMUU010000002">
    <property type="protein sequence ID" value="KAH7159790.1"/>
    <property type="molecule type" value="Genomic_DNA"/>
</dbReference>
<reference evidence="1" key="1">
    <citation type="journal article" date="2021" name="Nat. Commun.">
        <title>Genetic determinants of endophytism in the Arabidopsis root mycobiome.</title>
        <authorList>
            <person name="Mesny F."/>
            <person name="Miyauchi S."/>
            <person name="Thiergart T."/>
            <person name="Pickel B."/>
            <person name="Atanasova L."/>
            <person name="Karlsson M."/>
            <person name="Huettel B."/>
            <person name="Barry K.W."/>
            <person name="Haridas S."/>
            <person name="Chen C."/>
            <person name="Bauer D."/>
            <person name="Andreopoulos W."/>
            <person name="Pangilinan J."/>
            <person name="LaButti K."/>
            <person name="Riley R."/>
            <person name="Lipzen A."/>
            <person name="Clum A."/>
            <person name="Drula E."/>
            <person name="Henrissat B."/>
            <person name="Kohler A."/>
            <person name="Grigoriev I.V."/>
            <person name="Martin F.M."/>
            <person name="Hacquard S."/>
        </authorList>
    </citation>
    <scope>NUCLEOTIDE SEQUENCE</scope>
    <source>
        <strain evidence="1">MPI-CAGE-AT-0021</strain>
    </source>
</reference>
<dbReference type="AlphaFoldDB" id="A0A9P9JI36"/>
<name>A0A9P9JI36_9HYPO</name>
<dbReference type="PANTHER" id="PTHR42057:SF2">
    <property type="entry name" value="F-BOX DOMAIN PROTEIN (AFU_ORTHOLOGUE AFUA_4G00200)-RELATED"/>
    <property type="match status" value="1"/>
</dbReference>